<name>G5SU80_9BACT</name>
<reference evidence="1 2" key="1">
    <citation type="submission" date="2011-03" db="EMBL/GenBank/DDBJ databases">
        <authorList>
            <person name="Weinstock G."/>
            <person name="Sodergren E."/>
            <person name="Clifton S."/>
            <person name="Fulton L."/>
            <person name="Fulton B."/>
            <person name="Courtney L."/>
            <person name="Fronick C."/>
            <person name="Harrison M."/>
            <person name="Strong C."/>
            <person name="Farmer C."/>
            <person name="Delahaunty K."/>
            <person name="Markovic C."/>
            <person name="Hall O."/>
            <person name="Minx P."/>
            <person name="Tomlinson C."/>
            <person name="Mitreva M."/>
            <person name="Hou S."/>
            <person name="Chen J."/>
            <person name="Wollam A."/>
            <person name="Pepin K.H."/>
            <person name="Johnson M."/>
            <person name="Bhonagiri V."/>
            <person name="Zhang X."/>
            <person name="Suruliraj S."/>
            <person name="Warren W."/>
            <person name="Chinwalla A."/>
            <person name="Mardis E.R."/>
            <person name="Wilson R.K."/>
        </authorList>
    </citation>
    <scope>NUCLEOTIDE SEQUENCE [LARGE SCALE GENOMIC DNA]</scope>
    <source>
        <strain evidence="1 2">YIT 11840</strain>
    </source>
</reference>
<evidence type="ECO:0000313" key="2">
    <source>
        <dbReference type="Proteomes" id="UP000003598"/>
    </source>
</evidence>
<dbReference type="HOGENOM" id="CLU_3046199_0_0_10"/>
<gene>
    <name evidence="1" type="ORF">HMPREF9441_02935</name>
</gene>
<proteinExistence type="predicted"/>
<keyword evidence="2" id="KW-1185">Reference proteome</keyword>
<accession>G5SU80</accession>
<comment type="caution">
    <text evidence="1">The sequence shown here is derived from an EMBL/GenBank/DDBJ whole genome shotgun (WGS) entry which is preliminary data.</text>
</comment>
<sequence>MEIIIKWGFATCPALFDSVPFVYKGTQIEVIYQKKRMTLRKAITMIKNNMKRKL</sequence>
<evidence type="ECO:0000313" key="1">
    <source>
        <dbReference type="EMBL" id="EHG99323.1"/>
    </source>
</evidence>
<dbReference type="EMBL" id="AFFY01000045">
    <property type="protein sequence ID" value="EHG99323.1"/>
    <property type="molecule type" value="Genomic_DNA"/>
</dbReference>
<organism evidence="1 2">
    <name type="scientific">Paraprevotella clara YIT 11840</name>
    <dbReference type="NCBI Taxonomy" id="762968"/>
    <lineage>
        <taxon>Bacteria</taxon>
        <taxon>Pseudomonadati</taxon>
        <taxon>Bacteroidota</taxon>
        <taxon>Bacteroidia</taxon>
        <taxon>Bacteroidales</taxon>
        <taxon>Prevotellaceae</taxon>
        <taxon>Paraprevotella</taxon>
    </lineage>
</organism>
<dbReference type="Proteomes" id="UP000003598">
    <property type="component" value="Unassembled WGS sequence"/>
</dbReference>
<dbReference type="AlphaFoldDB" id="G5SU80"/>
<protein>
    <submittedName>
        <fullName evidence="1">Uncharacterized protein</fullName>
    </submittedName>
</protein>
<dbReference type="STRING" id="762968.HMPREF9441_02935"/>